<accession>A0ABV0M794</accession>
<keyword evidence="2" id="KW-1185">Reference proteome</keyword>
<evidence type="ECO:0000313" key="2">
    <source>
        <dbReference type="Proteomes" id="UP001496627"/>
    </source>
</evidence>
<reference evidence="1 2" key="1">
    <citation type="submission" date="2024-05" db="EMBL/GenBank/DDBJ databases">
        <title>Neorhizobium sp. Rsf11, a plant growth promoting and heavy metal resistant PAH-degrader.</title>
        <authorList>
            <person name="Golubev S.N."/>
            <person name="Muratova A.Y."/>
            <person name="Markelova M.I."/>
        </authorList>
    </citation>
    <scope>NUCLEOTIDE SEQUENCE [LARGE SCALE GENOMIC DNA]</scope>
    <source>
        <strain evidence="1 2">Rsf11</strain>
    </source>
</reference>
<evidence type="ECO:0000313" key="1">
    <source>
        <dbReference type="EMBL" id="MEQ1407746.1"/>
    </source>
</evidence>
<name>A0ABV0M794_9HYPH</name>
<dbReference type="RefSeq" id="WP_348864117.1">
    <property type="nucleotide sequence ID" value="NZ_JBEAAL010000020.1"/>
</dbReference>
<dbReference type="EMBL" id="JBEAAL010000020">
    <property type="protein sequence ID" value="MEQ1407746.1"/>
    <property type="molecule type" value="Genomic_DNA"/>
</dbReference>
<sequence>MAQEISEMSEKASEKSEMSTVEFCQKALREEIAPPSVGAKLERIRHASRALGWSYSRTKDAWYANPKMSIKPEELFRVEAVSGLSYARQEMRKNDQAIERANALLGGEDARFLGEIVAALFARLGLRNRAGTEG</sequence>
<gene>
    <name evidence="1" type="ORF">ABK249_22765</name>
</gene>
<dbReference type="Proteomes" id="UP001496627">
    <property type="component" value="Unassembled WGS sequence"/>
</dbReference>
<proteinExistence type="predicted"/>
<protein>
    <submittedName>
        <fullName evidence="1">Uncharacterized protein</fullName>
    </submittedName>
</protein>
<organism evidence="1 2">
    <name type="scientific">Neorhizobium phenanthreniclasticum</name>
    <dbReference type="NCBI Taxonomy" id="3157917"/>
    <lineage>
        <taxon>Bacteria</taxon>
        <taxon>Pseudomonadati</taxon>
        <taxon>Pseudomonadota</taxon>
        <taxon>Alphaproteobacteria</taxon>
        <taxon>Hyphomicrobiales</taxon>
        <taxon>Rhizobiaceae</taxon>
        <taxon>Rhizobium/Agrobacterium group</taxon>
        <taxon>Neorhizobium</taxon>
    </lineage>
</organism>
<comment type="caution">
    <text evidence="1">The sequence shown here is derived from an EMBL/GenBank/DDBJ whole genome shotgun (WGS) entry which is preliminary data.</text>
</comment>